<evidence type="ECO:0000313" key="1">
    <source>
        <dbReference type="EMBL" id="KUO96131.1"/>
    </source>
</evidence>
<dbReference type="EMBL" id="LPVJ01000027">
    <property type="protein sequence ID" value="KUO96131.1"/>
    <property type="molecule type" value="Genomic_DNA"/>
</dbReference>
<comment type="caution">
    <text evidence="1">The sequence shown here is derived from an EMBL/GenBank/DDBJ whole genome shotgun (WGS) entry which is preliminary data.</text>
</comment>
<keyword evidence="2" id="KW-1185">Reference proteome</keyword>
<organism evidence="1 2">
    <name type="scientific">Ferroacidibacillus organovorans</name>
    <dbReference type="NCBI Taxonomy" id="1765683"/>
    <lineage>
        <taxon>Bacteria</taxon>
        <taxon>Bacillati</taxon>
        <taxon>Bacillota</taxon>
        <taxon>Bacilli</taxon>
        <taxon>Bacillales</taxon>
        <taxon>Alicyclobacillaceae</taxon>
        <taxon>Ferroacidibacillus</taxon>
    </lineage>
</organism>
<evidence type="ECO:0000313" key="2">
    <source>
        <dbReference type="Proteomes" id="UP000053557"/>
    </source>
</evidence>
<dbReference type="RefSeq" id="WP_235587046.1">
    <property type="nucleotide sequence ID" value="NZ_LPVJ01000027.1"/>
</dbReference>
<sequence length="468" mass="52481">MDGSDAPHPWQLQVHIPEPVLPEELRSGRLLIRQALGGTRIIPLRSIQSVGIRVAVSPQLLPYKIEGIEVEESDWMNRISVVPALSSQANVFHTGLNGGRRLNDKEPITWGKSYVLLWDEANPIKTPVFLHSQELNLQDSWIGQIVYLPKTYDSVVAKWVLSVLGRPIIPQQRTLILMSPVPLNELADGTLVVPTDQEVIIGTMGGQPKSTLTLLFTGEGITRKIQLVKADDMPCVFRFGHLNDGMMHLWIENEPDCALHLLARTSELCHPSFPKVSLVTSGSENEIFLHADGSVKKLQNVRDSGGYLTQVNLPPRVSMKVVSSEFDEPLELTGGSDDEAYERTLAFINEVMHKKEIPITFDAGAFGNLTLEGSTPKSVGQVRMSAEWRRKVSWVLGLSETGWNRHYSVIHRLIRAADHTFMERLDIRLLRMLSQKSSPPELDGHVINLLAECRRLVYERVERGRTMP</sequence>
<name>A0A101XRE8_9BACL</name>
<reference evidence="1 2" key="1">
    <citation type="submission" date="2015-12" db="EMBL/GenBank/DDBJ databases">
        <title>Draft genome sequence of Acidibacillus ferrooxidans ITV001, isolated from a chalcopyrite acid mine drainage site in Brazil.</title>
        <authorList>
            <person name="Dall'Agnol H."/>
            <person name="Nancucheo I."/>
            <person name="Johnson B."/>
            <person name="Oliveira R."/>
            <person name="Leite L."/>
            <person name="Pylro V."/>
            <person name="Nunes G.L."/>
            <person name="Tzotzos G."/>
            <person name="Fernandes G.R."/>
            <person name="Dutra J."/>
            <person name="Orellana S.C."/>
            <person name="Oliveira G."/>
        </authorList>
    </citation>
    <scope>NUCLEOTIDE SEQUENCE [LARGE SCALE GENOMIC DNA]</scope>
    <source>
        <strain evidence="2">ITV01</strain>
    </source>
</reference>
<dbReference type="Proteomes" id="UP000053557">
    <property type="component" value="Unassembled WGS sequence"/>
</dbReference>
<protein>
    <submittedName>
        <fullName evidence="1">Uncharacterized protein</fullName>
    </submittedName>
</protein>
<gene>
    <name evidence="1" type="ORF">ATW55_14455</name>
</gene>
<dbReference type="AlphaFoldDB" id="A0A101XRE8"/>
<proteinExistence type="predicted"/>
<accession>A0A101XRE8</accession>